<dbReference type="InterPro" id="IPR032244">
    <property type="entry name" value="LapD_MoxY_N"/>
</dbReference>
<comment type="subcellular location">
    <subcellularLocation>
        <location evidence="1">Membrane</location>
    </subcellularLocation>
</comment>
<keyword evidence="6" id="KW-0812">Transmembrane</keyword>
<dbReference type="EC" id="2.7.3.-" evidence="8"/>
<dbReference type="Pfam" id="PF07730">
    <property type="entry name" value="HisKA_3"/>
    <property type="match status" value="1"/>
</dbReference>
<keyword evidence="2" id="KW-0597">Phosphoprotein</keyword>
<dbReference type="eggNOG" id="COG3851">
    <property type="taxonomic scope" value="Bacteria"/>
</dbReference>
<evidence type="ECO:0000256" key="5">
    <source>
        <dbReference type="ARBA" id="ARBA00023012"/>
    </source>
</evidence>
<evidence type="ECO:0000313" key="8">
    <source>
        <dbReference type="EMBL" id="ABJ06756.1"/>
    </source>
</evidence>
<dbReference type="AlphaFoldDB" id="Q07MS8"/>
<dbReference type="GO" id="GO:0000155">
    <property type="term" value="F:phosphorelay sensor kinase activity"/>
    <property type="evidence" value="ECO:0007669"/>
    <property type="project" value="InterPro"/>
</dbReference>
<dbReference type="PANTHER" id="PTHR24421">
    <property type="entry name" value="NITRATE/NITRITE SENSOR PROTEIN NARX-RELATED"/>
    <property type="match status" value="1"/>
</dbReference>
<evidence type="ECO:0000256" key="2">
    <source>
        <dbReference type="ARBA" id="ARBA00022553"/>
    </source>
</evidence>
<proteinExistence type="predicted"/>
<dbReference type="SUPFAM" id="SSF55874">
    <property type="entry name" value="ATPase domain of HSP90 chaperone/DNA topoisomerase II/histidine kinase"/>
    <property type="match status" value="1"/>
</dbReference>
<feature type="domain" description="HAMP" evidence="7">
    <location>
        <begin position="187"/>
        <end position="239"/>
    </location>
</feature>
<evidence type="ECO:0000256" key="1">
    <source>
        <dbReference type="ARBA" id="ARBA00004370"/>
    </source>
</evidence>
<dbReference type="PANTHER" id="PTHR24421:SF58">
    <property type="entry name" value="SIGNAL TRANSDUCTION HISTIDINE-PROTEIN KINASE_PHOSPHATASE UHPB"/>
    <property type="match status" value="1"/>
</dbReference>
<feature type="transmembrane region" description="Helical" evidence="6">
    <location>
        <begin position="170"/>
        <end position="190"/>
    </location>
</feature>
<evidence type="ECO:0000256" key="6">
    <source>
        <dbReference type="SAM" id="Phobius"/>
    </source>
</evidence>
<dbReference type="Pfam" id="PF02518">
    <property type="entry name" value="HATPase_c"/>
    <property type="match status" value="1"/>
</dbReference>
<gene>
    <name evidence="8" type="ordered locus">RPE_2819</name>
</gene>
<dbReference type="GO" id="GO:0016020">
    <property type="term" value="C:membrane"/>
    <property type="evidence" value="ECO:0007669"/>
    <property type="project" value="UniProtKB-SubCell"/>
</dbReference>
<keyword evidence="4 8" id="KW-0418">Kinase</keyword>
<dbReference type="CDD" id="cd16917">
    <property type="entry name" value="HATPase_UhpB-NarQ-NarX-like"/>
    <property type="match status" value="1"/>
</dbReference>
<dbReference type="SMART" id="SM00304">
    <property type="entry name" value="HAMP"/>
    <property type="match status" value="1"/>
</dbReference>
<dbReference type="HOGENOM" id="CLU_045360_0_0_5"/>
<keyword evidence="6" id="KW-1133">Transmembrane helix</keyword>
<sequence length="464" mass="49578">MVQGGGTKSGPMWQGLSLRARLNALLALVLLLGLSVNIARLGLEAAPRIQAEDQSVVRLAREFIKTLVDGLSDTPDPEARLTRMLADLTRLRHVSITRENATTPAPASPAAVDGTPTPPSWFVRLVHPAQTTISVPVNVDGRSFGSLVITSHPIDEMNEIWDGIVTQIEIGAAVAVLLLLITMTVVSRALTPIQSLAEAMASIEAGHYGVRVELGGPPELAAICAKLNHLAGVLGAAIDDKRRLAARVVSLQDAERKEIARELHDEFGPFLFALRAHAGSLTRMAALPSPDIAALQKHGAAMLEQINALQRSNRRVLERLRPAGLSELGLVEALQALARLWRETHPDVAIVMAVSPSLPVASEIVELTIYRVVQEALTNVFRHAGATRVEVTIEAFERSTAEHHGSAVRVRVEDDGIGLPADHKLGHGLTGMRERVMALGGTMTLSSADRGMTLGVVIPMASPA</sequence>
<dbReference type="InterPro" id="IPR003660">
    <property type="entry name" value="HAMP_dom"/>
</dbReference>
<organism evidence="8">
    <name type="scientific">Rhodopseudomonas palustris (strain BisA53)</name>
    <dbReference type="NCBI Taxonomy" id="316055"/>
    <lineage>
        <taxon>Bacteria</taxon>
        <taxon>Pseudomonadati</taxon>
        <taxon>Pseudomonadota</taxon>
        <taxon>Alphaproteobacteria</taxon>
        <taxon>Hyphomicrobiales</taxon>
        <taxon>Nitrobacteraceae</taxon>
        <taxon>Rhodopseudomonas</taxon>
    </lineage>
</organism>
<dbReference type="GO" id="GO:0046983">
    <property type="term" value="F:protein dimerization activity"/>
    <property type="evidence" value="ECO:0007669"/>
    <property type="project" value="InterPro"/>
</dbReference>
<dbReference type="KEGG" id="rpe:RPE_2819"/>
<dbReference type="CDD" id="cd06225">
    <property type="entry name" value="HAMP"/>
    <property type="match status" value="1"/>
</dbReference>
<keyword evidence="6" id="KW-0472">Membrane</keyword>
<dbReference type="SMART" id="SM00387">
    <property type="entry name" value="HATPase_c"/>
    <property type="match status" value="1"/>
</dbReference>
<feature type="transmembrane region" description="Helical" evidence="6">
    <location>
        <begin position="20"/>
        <end position="39"/>
    </location>
</feature>
<keyword evidence="5" id="KW-0902">Two-component regulatory system</keyword>
<dbReference type="STRING" id="316055.RPE_2819"/>
<dbReference type="Gene3D" id="3.30.565.10">
    <property type="entry name" value="Histidine kinase-like ATPase, C-terminal domain"/>
    <property type="match status" value="1"/>
</dbReference>
<dbReference type="Pfam" id="PF00672">
    <property type="entry name" value="HAMP"/>
    <property type="match status" value="1"/>
</dbReference>
<dbReference type="InterPro" id="IPR011712">
    <property type="entry name" value="Sig_transdc_His_kin_sub3_dim/P"/>
</dbReference>
<dbReference type="Gene3D" id="1.20.5.1930">
    <property type="match status" value="1"/>
</dbReference>
<evidence type="ECO:0000256" key="3">
    <source>
        <dbReference type="ARBA" id="ARBA00022679"/>
    </source>
</evidence>
<protein>
    <submittedName>
        <fullName evidence="8">Signal transduction histidine kinase, glucose-6-phosphate specific</fullName>
        <ecNumber evidence="8">2.7.3.-</ecNumber>
    </submittedName>
</protein>
<dbReference type="InterPro" id="IPR036890">
    <property type="entry name" value="HATPase_C_sf"/>
</dbReference>
<dbReference type="PROSITE" id="PS50885">
    <property type="entry name" value="HAMP"/>
    <property type="match status" value="1"/>
</dbReference>
<accession>Q07MS8</accession>
<reference evidence="8" key="1">
    <citation type="submission" date="2006-09" db="EMBL/GenBank/DDBJ databases">
        <title>Complete sequence of Rhodopseudomonas palustris BisA53.</title>
        <authorList>
            <consortium name="US DOE Joint Genome Institute"/>
            <person name="Copeland A."/>
            <person name="Lucas S."/>
            <person name="Lapidus A."/>
            <person name="Barry K."/>
            <person name="Detter J.C."/>
            <person name="Glavina del Rio T."/>
            <person name="Hammon N."/>
            <person name="Israni S."/>
            <person name="Dalin E."/>
            <person name="Tice H."/>
            <person name="Pitluck S."/>
            <person name="Chain P."/>
            <person name="Malfatti S."/>
            <person name="Shin M."/>
            <person name="Vergez L."/>
            <person name="Schmutz J."/>
            <person name="Larimer F."/>
            <person name="Land M."/>
            <person name="Hauser L."/>
            <person name="Pelletier D.A."/>
            <person name="Kyrpides N."/>
            <person name="Kim E."/>
            <person name="Harwood C.S."/>
            <person name="Oda Y."/>
            <person name="Richardson P."/>
        </authorList>
    </citation>
    <scope>NUCLEOTIDE SEQUENCE [LARGE SCALE GENOMIC DNA]</scope>
    <source>
        <strain evidence="8">BisA53</strain>
    </source>
</reference>
<name>Q07MS8_RHOP5</name>
<dbReference type="Gene3D" id="6.10.340.10">
    <property type="match status" value="1"/>
</dbReference>
<evidence type="ECO:0000259" key="7">
    <source>
        <dbReference type="PROSITE" id="PS50885"/>
    </source>
</evidence>
<evidence type="ECO:0000256" key="4">
    <source>
        <dbReference type="ARBA" id="ARBA00022777"/>
    </source>
</evidence>
<dbReference type="Pfam" id="PF16448">
    <property type="entry name" value="LapD_MoxY_N"/>
    <property type="match status" value="1"/>
</dbReference>
<dbReference type="InterPro" id="IPR003594">
    <property type="entry name" value="HATPase_dom"/>
</dbReference>
<dbReference type="EMBL" id="CP000463">
    <property type="protein sequence ID" value="ABJ06756.1"/>
    <property type="molecule type" value="Genomic_DNA"/>
</dbReference>
<dbReference type="InterPro" id="IPR050482">
    <property type="entry name" value="Sensor_HK_TwoCompSys"/>
</dbReference>
<keyword evidence="3 8" id="KW-0808">Transferase</keyword>